<proteinExistence type="predicted"/>
<gene>
    <name evidence="1" type="ORF">SDC9_208262</name>
</gene>
<protein>
    <submittedName>
        <fullName evidence="1">Uncharacterized protein</fullName>
    </submittedName>
</protein>
<organism evidence="1">
    <name type="scientific">bioreactor metagenome</name>
    <dbReference type="NCBI Taxonomy" id="1076179"/>
    <lineage>
        <taxon>unclassified sequences</taxon>
        <taxon>metagenomes</taxon>
        <taxon>ecological metagenomes</taxon>
    </lineage>
</organism>
<sequence>MALINQVLRGIGAGVSPAAGAEWFEVVLFRPIFFAKRIYFRFGLFKCKERRDAGMALFGHKRGNRAGHAAP</sequence>
<comment type="caution">
    <text evidence="1">The sequence shown here is derived from an EMBL/GenBank/DDBJ whole genome shotgun (WGS) entry which is preliminary data.</text>
</comment>
<evidence type="ECO:0000313" key="1">
    <source>
        <dbReference type="EMBL" id="MPN60534.1"/>
    </source>
</evidence>
<dbReference type="AlphaFoldDB" id="A0A645JJL7"/>
<dbReference type="EMBL" id="VSSQ01135920">
    <property type="protein sequence ID" value="MPN60534.1"/>
    <property type="molecule type" value="Genomic_DNA"/>
</dbReference>
<name>A0A645JJL7_9ZZZZ</name>
<accession>A0A645JJL7</accession>
<reference evidence="1" key="1">
    <citation type="submission" date="2019-08" db="EMBL/GenBank/DDBJ databases">
        <authorList>
            <person name="Kucharzyk K."/>
            <person name="Murdoch R.W."/>
            <person name="Higgins S."/>
            <person name="Loffler F."/>
        </authorList>
    </citation>
    <scope>NUCLEOTIDE SEQUENCE</scope>
</reference>